<feature type="compositionally biased region" description="Low complexity" evidence="1">
    <location>
        <begin position="1"/>
        <end position="11"/>
    </location>
</feature>
<accession>A0A9R1UWL5</accession>
<evidence type="ECO:0000313" key="3">
    <source>
        <dbReference type="Proteomes" id="UP000235145"/>
    </source>
</evidence>
<gene>
    <name evidence="2" type="ORF">LSAT_V11C700377700</name>
</gene>
<reference evidence="2 3" key="1">
    <citation type="journal article" date="2017" name="Nat. Commun.">
        <title>Genome assembly with in vitro proximity ligation data and whole-genome triplication in lettuce.</title>
        <authorList>
            <person name="Reyes-Chin-Wo S."/>
            <person name="Wang Z."/>
            <person name="Yang X."/>
            <person name="Kozik A."/>
            <person name="Arikit S."/>
            <person name="Song C."/>
            <person name="Xia L."/>
            <person name="Froenicke L."/>
            <person name="Lavelle D.O."/>
            <person name="Truco M.J."/>
            <person name="Xia R."/>
            <person name="Zhu S."/>
            <person name="Xu C."/>
            <person name="Xu H."/>
            <person name="Xu X."/>
            <person name="Cox K."/>
            <person name="Korf I."/>
            <person name="Meyers B.C."/>
            <person name="Michelmore R.W."/>
        </authorList>
    </citation>
    <scope>NUCLEOTIDE SEQUENCE [LARGE SCALE GENOMIC DNA]</scope>
    <source>
        <strain evidence="3">cv. Salinas</strain>
        <tissue evidence="2">Seedlings</tissue>
    </source>
</reference>
<dbReference type="EMBL" id="NBSK02000007">
    <property type="protein sequence ID" value="KAJ0194848.1"/>
    <property type="molecule type" value="Genomic_DNA"/>
</dbReference>
<keyword evidence="3" id="KW-1185">Reference proteome</keyword>
<dbReference type="AlphaFoldDB" id="A0A9R1UWL5"/>
<name>A0A9R1UWL5_LACSA</name>
<feature type="compositionally biased region" description="Basic residues" evidence="1">
    <location>
        <begin position="12"/>
        <end position="22"/>
    </location>
</feature>
<proteinExistence type="predicted"/>
<organism evidence="2 3">
    <name type="scientific">Lactuca sativa</name>
    <name type="common">Garden lettuce</name>
    <dbReference type="NCBI Taxonomy" id="4236"/>
    <lineage>
        <taxon>Eukaryota</taxon>
        <taxon>Viridiplantae</taxon>
        <taxon>Streptophyta</taxon>
        <taxon>Embryophyta</taxon>
        <taxon>Tracheophyta</taxon>
        <taxon>Spermatophyta</taxon>
        <taxon>Magnoliopsida</taxon>
        <taxon>eudicotyledons</taxon>
        <taxon>Gunneridae</taxon>
        <taxon>Pentapetalae</taxon>
        <taxon>asterids</taxon>
        <taxon>campanulids</taxon>
        <taxon>Asterales</taxon>
        <taxon>Asteraceae</taxon>
        <taxon>Cichorioideae</taxon>
        <taxon>Cichorieae</taxon>
        <taxon>Lactucinae</taxon>
        <taxon>Lactuca</taxon>
    </lineage>
</organism>
<sequence length="210" mass="22850">MKAKSIPSKSIKVTKKSKKSVPKPRSPSPVLQDKSAERTVTKVSSPPSSTIPESDVLETIMKEPFSNLTTPPPPPPLNPPTLPMSISPITNSILILIPLSTPFFTYSIVPTTTSVTTSPEVPIIKSISEEIRTSSISGNTFDVEPNANIGVSSEPSTSIPPTLHEDVDIMFRDDQEPLDDFVFHPFTVNIDIDNDDSPITKGQFKELKKA</sequence>
<dbReference type="Proteomes" id="UP000235145">
    <property type="component" value="Unassembled WGS sequence"/>
</dbReference>
<evidence type="ECO:0000256" key="1">
    <source>
        <dbReference type="SAM" id="MobiDB-lite"/>
    </source>
</evidence>
<evidence type="ECO:0000313" key="2">
    <source>
        <dbReference type="EMBL" id="KAJ0194848.1"/>
    </source>
</evidence>
<feature type="region of interest" description="Disordered" evidence="1">
    <location>
        <begin position="1"/>
        <end position="55"/>
    </location>
</feature>
<protein>
    <submittedName>
        <fullName evidence="2">Uncharacterized protein</fullName>
    </submittedName>
</protein>
<comment type="caution">
    <text evidence="2">The sequence shown here is derived from an EMBL/GenBank/DDBJ whole genome shotgun (WGS) entry which is preliminary data.</text>
</comment>